<dbReference type="AlphaFoldDB" id="A0A330LYF9"/>
<dbReference type="OrthoDB" id="6465020at2"/>
<evidence type="ECO:0000313" key="1">
    <source>
        <dbReference type="EMBL" id="SQH74618.1"/>
    </source>
</evidence>
<dbReference type="SUPFAM" id="SSF160272">
    <property type="entry name" value="Shew3726-like"/>
    <property type="match status" value="1"/>
</dbReference>
<sequence>MNQSVLFPDLQDWDDTKQQVIFPAQVQGANIQCRISLSRLTKLHGEALTGKAEVLAAFEACRFDIEDHVEELIEQEMFDEDGGVSWC</sequence>
<name>A0A330LYF9_9GAMM</name>
<dbReference type="RefSeq" id="WP_112351436.1">
    <property type="nucleotide sequence ID" value="NZ_LS483452.1"/>
</dbReference>
<reference evidence="2" key="1">
    <citation type="submission" date="2018-06" db="EMBL/GenBank/DDBJ databases">
        <authorList>
            <person name="Cea G.-C."/>
            <person name="William W."/>
        </authorList>
    </citation>
    <scope>NUCLEOTIDE SEQUENCE [LARGE SCALE GENOMIC DNA]</scope>
    <source>
        <strain evidence="2">DB21MT-2</strain>
    </source>
</reference>
<protein>
    <submittedName>
        <fullName evidence="1">Uncharacterized protein</fullName>
    </submittedName>
</protein>
<gene>
    <name evidence="1" type="ORF">SHEWBE_0633</name>
</gene>
<evidence type="ECO:0000313" key="2">
    <source>
        <dbReference type="Proteomes" id="UP000250123"/>
    </source>
</evidence>
<dbReference type="InterPro" id="IPR009962">
    <property type="entry name" value="DUF1488"/>
</dbReference>
<dbReference type="Gene3D" id="3.30.160.140">
    <property type="entry name" value="Shew3726-like"/>
    <property type="match status" value="1"/>
</dbReference>
<dbReference type="InterPro" id="IPR036692">
    <property type="entry name" value="Shew3726-like_sf"/>
</dbReference>
<dbReference type="Proteomes" id="UP000250123">
    <property type="component" value="Chromosome SHEWBE"/>
</dbReference>
<organism evidence="1 2">
    <name type="scientific">Shewanella benthica</name>
    <dbReference type="NCBI Taxonomy" id="43661"/>
    <lineage>
        <taxon>Bacteria</taxon>
        <taxon>Pseudomonadati</taxon>
        <taxon>Pseudomonadota</taxon>
        <taxon>Gammaproteobacteria</taxon>
        <taxon>Alteromonadales</taxon>
        <taxon>Shewanellaceae</taxon>
        <taxon>Shewanella</taxon>
    </lineage>
</organism>
<accession>A0A330LYF9</accession>
<proteinExistence type="predicted"/>
<dbReference type="KEGG" id="sbk:SHEWBE_0633"/>
<dbReference type="Pfam" id="PF07369">
    <property type="entry name" value="DUF1488"/>
    <property type="match status" value="1"/>
</dbReference>
<dbReference type="EMBL" id="LS483452">
    <property type="protein sequence ID" value="SQH74618.1"/>
    <property type="molecule type" value="Genomic_DNA"/>
</dbReference>